<feature type="domain" description="PKD" evidence="2">
    <location>
        <begin position="68"/>
        <end position="141"/>
    </location>
</feature>
<dbReference type="Pfam" id="PF04218">
    <property type="entry name" value="CENP-B_N"/>
    <property type="match status" value="1"/>
</dbReference>
<dbReference type="SUPFAM" id="SSF46689">
    <property type="entry name" value="Homeodomain-like"/>
    <property type="match status" value="1"/>
</dbReference>
<dbReference type="Gene3D" id="2.60.40.10">
    <property type="entry name" value="Immunoglobulins"/>
    <property type="match status" value="1"/>
</dbReference>
<name>A0ABY6K2C0_9ARAC</name>
<protein>
    <recommendedName>
        <fullName evidence="2">PKD domain-containing protein</fullName>
    </recommendedName>
</protein>
<proteinExistence type="predicted"/>
<dbReference type="InterPro" id="IPR000601">
    <property type="entry name" value="PKD_dom"/>
</dbReference>
<dbReference type="Pfam" id="PF00801">
    <property type="entry name" value="PKD"/>
    <property type="match status" value="1"/>
</dbReference>
<dbReference type="PROSITE" id="PS50093">
    <property type="entry name" value="PKD"/>
    <property type="match status" value="1"/>
</dbReference>
<dbReference type="InterPro" id="IPR052709">
    <property type="entry name" value="Transposase-MT_Hybrid"/>
</dbReference>
<dbReference type="EMBL" id="CP092864">
    <property type="protein sequence ID" value="UYV63026.1"/>
    <property type="molecule type" value="Genomic_DNA"/>
</dbReference>
<dbReference type="PANTHER" id="PTHR46060">
    <property type="entry name" value="MARINER MOS1 TRANSPOSASE-LIKE PROTEIN"/>
    <property type="match status" value="1"/>
</dbReference>
<dbReference type="InterPro" id="IPR013783">
    <property type="entry name" value="Ig-like_fold"/>
</dbReference>
<evidence type="ECO:0000313" key="3">
    <source>
        <dbReference type="EMBL" id="UYV63026.1"/>
    </source>
</evidence>
<dbReference type="InterPro" id="IPR001888">
    <property type="entry name" value="Transposase_1"/>
</dbReference>
<dbReference type="Proteomes" id="UP001235939">
    <property type="component" value="Chromosome 02"/>
</dbReference>
<dbReference type="InterPro" id="IPR035986">
    <property type="entry name" value="PKD_dom_sf"/>
</dbReference>
<dbReference type="InterPro" id="IPR009057">
    <property type="entry name" value="Homeodomain-like_sf"/>
</dbReference>
<gene>
    <name evidence="3" type="ORF">LAZ67_2002885</name>
</gene>
<dbReference type="Pfam" id="PF03184">
    <property type="entry name" value="DDE_1"/>
    <property type="match status" value="1"/>
</dbReference>
<organism evidence="3 4">
    <name type="scientific">Cordylochernes scorpioides</name>
    <dbReference type="NCBI Taxonomy" id="51811"/>
    <lineage>
        <taxon>Eukaryota</taxon>
        <taxon>Metazoa</taxon>
        <taxon>Ecdysozoa</taxon>
        <taxon>Arthropoda</taxon>
        <taxon>Chelicerata</taxon>
        <taxon>Arachnida</taxon>
        <taxon>Pseudoscorpiones</taxon>
        <taxon>Cheliferoidea</taxon>
        <taxon>Chernetidae</taxon>
        <taxon>Cordylochernes</taxon>
    </lineage>
</organism>
<dbReference type="InterPro" id="IPR004875">
    <property type="entry name" value="DDE_SF_endonuclease_dom"/>
</dbReference>
<sequence>MKSDFAIVTSIGNVFLEGSLGSKMDVKSVVAKSPQLSMASRFVIVAKEKRRSTAADDEPIAINLTYPSGHPYPTNASVQFKFGDGKTEKWDLEERDGSIDLYVTHQFRTPGNFSISAKISNIVSSQTLTTEVELAKKITGLKVKALHGTPAIPGFGKLQDRFPLDQEVKFNLRVASERAGRMSTSTTDEKINEVEKMILTNRRITVREVAEDLNISIGSCHSIFINDLGIRRVAAKFVPKLLNCDQKQHHMNIANEMLDSVRDDPNLLQRVITGDEAWVYGYDVETKVQSSQWKLPHEPRPKKARQVRSNVKVLLTVFFDCRGVVHHEFLPQGRMVNKEYYLQVMRNLREAIRQKRPDLWKNKNWLLHHDNAPAHTSLLVCDFLAKNNTLMMPQPPYSPDLAPCDFFLFPKLKRPMKGRRYEMKTASKEELKKILKNDFLKCFEDWKKPLAQVWPLSAWCRLYLYDQKFGPRGFLRNQEMGQVELFTAQLADGTLIKNDSENSFGYKFHDVGYHNVSVFAYNHVQHFTDPAVIQLYLMQPVKGLLVEEHFNVTENDEERYFEITYEDVGTDSCMVINYGDGQMPEASGLESTCFTNYSRDDVVYTGKLNDTIFFMHLYPRQGNYTLSVTTFNDVSKSVFNHTFTVPDLSCKPPELAIRNRILDPLEAPEIFRSIPIVQYASAEVRCNATLEAIRSWEIIELEEETAKFKEKVDLSEVDSARKTMLFIRPLFLQKGIYKFRFKVKMLASRPFSCFFLEHAQSLHPLLTSTQQLYCRIMSSQKRKRESITIEKKKEICQLARNNPTMSKNEIGKRFSLPRTTVRDILTQAEKWENYTRFKGRFHISQRRLCGEGASISPAIIDEHLTNLNSILANSGYDPANIYNADETGLFFQLIPDRTLAHKDENCRGVKRMKQRITVLLCCNSTGTDKRRLLIIGKSAKPRCFRNFSPHFYCTYTSNSKAWMTSSIFQEWLLEFNKQLVSEGRRILLFFKAQYRKLQLQKMVELADAHLPTELRLDYAVRYCKMAWDSVSPDSTSNCWNHTGIIRFTSTAAVEPLNYGNLLDRIRNIFAITPENLMTEREFQLVDDSQEAEKKLTDDNFLVSTVTAKEELGEDDDATVTQRLPSLREARTAAETVLLFLEHSKRATSDDVNLSADLLRRVYAISPPGHPMFPFHRSMDTYVAVIPSPVKVQMSDGAQSRITRGLGQFLRLNPRNYSVDPDDPDNKVWTFFNWICVRVERLHLAMGNHSLEGLRQEKIIHVFLQAISHRRLLIEHWIWCGCPILLSLLNLYIKIHFKTSRNVQDLVWISYIDLFAEYLHQDTLQEMFKIYIALFAEYLHQDTLQEMFKIWWMSYIALFAESLHQDTLQDFKKCSRSGGCPILLSLLNLYIKIHFKTSRNVQDLVWISYIALFAEYLHQDILQEMFKIWWMSYIALFAESLHQDTLQDFKKCSRAGGSHILISLLNLYIKIHFKTSINVQDLILKTSRNVQDLVWISYIDLFAEYLHQDTLQEMFKIWWMSYIALFAESLHQDTLQDFKKCSRSGGSHILISLLNLYIKIHFKTSRNVQDLVNLLYCSLC</sequence>
<evidence type="ECO:0000256" key="1">
    <source>
        <dbReference type="ARBA" id="ARBA00004123"/>
    </source>
</evidence>
<dbReference type="SUPFAM" id="SSF49299">
    <property type="entry name" value="PKD domain"/>
    <property type="match status" value="1"/>
</dbReference>
<evidence type="ECO:0000259" key="2">
    <source>
        <dbReference type="PROSITE" id="PS50093"/>
    </source>
</evidence>
<reference evidence="3 4" key="1">
    <citation type="submission" date="2022-01" db="EMBL/GenBank/DDBJ databases">
        <title>A chromosomal length assembly of Cordylochernes scorpioides.</title>
        <authorList>
            <person name="Zeh D."/>
            <person name="Zeh J."/>
        </authorList>
    </citation>
    <scope>NUCLEOTIDE SEQUENCE [LARGE SCALE GENOMIC DNA]</scope>
    <source>
        <strain evidence="3">IN4F17</strain>
        <tissue evidence="3">Whole Body</tissue>
    </source>
</reference>
<dbReference type="InterPro" id="IPR036397">
    <property type="entry name" value="RNaseH_sf"/>
</dbReference>
<evidence type="ECO:0000313" key="4">
    <source>
        <dbReference type="Proteomes" id="UP001235939"/>
    </source>
</evidence>
<dbReference type="Gene3D" id="1.10.10.60">
    <property type="entry name" value="Homeodomain-like"/>
    <property type="match status" value="1"/>
</dbReference>
<accession>A0ABY6K2C0</accession>
<dbReference type="Gene3D" id="3.30.420.10">
    <property type="entry name" value="Ribonuclease H-like superfamily/Ribonuclease H"/>
    <property type="match status" value="1"/>
</dbReference>
<dbReference type="CDD" id="cd00146">
    <property type="entry name" value="PKD"/>
    <property type="match status" value="1"/>
</dbReference>
<comment type="subcellular location">
    <subcellularLocation>
        <location evidence="1">Nucleus</location>
    </subcellularLocation>
</comment>
<dbReference type="InterPro" id="IPR007889">
    <property type="entry name" value="HTH_Psq"/>
</dbReference>
<dbReference type="PANTHER" id="PTHR46060:SF1">
    <property type="entry name" value="MARINER MOS1 TRANSPOSASE-LIKE PROTEIN"/>
    <property type="match status" value="1"/>
</dbReference>
<dbReference type="Pfam" id="PF01359">
    <property type="entry name" value="Transposase_1"/>
    <property type="match status" value="1"/>
</dbReference>
<keyword evidence="4" id="KW-1185">Reference proteome</keyword>